<dbReference type="GO" id="GO:0006355">
    <property type="term" value="P:regulation of DNA-templated transcription"/>
    <property type="evidence" value="ECO:0007669"/>
    <property type="project" value="InterPro"/>
</dbReference>
<evidence type="ECO:0000259" key="8">
    <source>
        <dbReference type="PROSITE" id="PS50110"/>
    </source>
</evidence>
<dbReference type="Pfam" id="PF00486">
    <property type="entry name" value="Trans_reg_C"/>
    <property type="match status" value="1"/>
</dbReference>
<dbReference type="OrthoDB" id="7191169at2"/>
<evidence type="ECO:0000256" key="5">
    <source>
        <dbReference type="ARBA" id="ARBA00023163"/>
    </source>
</evidence>
<dbReference type="GO" id="GO:0032993">
    <property type="term" value="C:protein-DNA complex"/>
    <property type="evidence" value="ECO:0007669"/>
    <property type="project" value="TreeGrafter"/>
</dbReference>
<dbReference type="PROSITE" id="PS51755">
    <property type="entry name" value="OMPR_PHOB"/>
    <property type="match status" value="1"/>
</dbReference>
<dbReference type="AlphaFoldDB" id="A0A399R7E7"/>
<keyword evidence="5" id="KW-0804">Transcription</keyword>
<feature type="modified residue" description="4-aspartylphosphate" evidence="6">
    <location>
        <position position="55"/>
    </location>
</feature>
<dbReference type="Gene3D" id="1.10.10.10">
    <property type="entry name" value="Winged helix-like DNA-binding domain superfamily/Winged helix DNA-binding domain"/>
    <property type="match status" value="1"/>
</dbReference>
<evidence type="ECO:0000256" key="4">
    <source>
        <dbReference type="ARBA" id="ARBA00023125"/>
    </source>
</evidence>
<protein>
    <submittedName>
        <fullName evidence="10">Response regulator</fullName>
    </submittedName>
</protein>
<feature type="domain" description="Response regulatory" evidence="8">
    <location>
        <begin position="6"/>
        <end position="120"/>
    </location>
</feature>
<keyword evidence="2" id="KW-0902">Two-component regulatory system</keyword>
<dbReference type="Gene3D" id="3.40.50.2300">
    <property type="match status" value="1"/>
</dbReference>
<dbReference type="Pfam" id="PF00072">
    <property type="entry name" value="Response_reg"/>
    <property type="match status" value="1"/>
</dbReference>
<keyword evidence="1 6" id="KW-0597">Phosphoprotein</keyword>
<dbReference type="SUPFAM" id="SSF46894">
    <property type="entry name" value="C-terminal effector domain of the bipartite response regulators"/>
    <property type="match status" value="1"/>
</dbReference>
<sequence length="225" mass="25197">MSEPPHILVVDDDDRIRSLLKQYLEKLDYRVTTAAQPASARKLLATLDFDLAVFDIMMPGETGLDLLRSIRSDGRKTPVLLLTARGDTSDRIEGLKAGADDYLAKPFEPEELSLRVGAILRRTHVEPAPEEIEMSGMMFNAKRGELTEGDRRIKLTEAELQLLTMLAAHAGEPVSREELASRSPGSTERSIDVQVTRLRRKIEPDPKMPLHIQTVRGIGYRLMPD</sequence>
<name>A0A399R7E7_9PROT</name>
<evidence type="ECO:0000256" key="7">
    <source>
        <dbReference type="PROSITE-ProRule" id="PRU01091"/>
    </source>
</evidence>
<evidence type="ECO:0000256" key="1">
    <source>
        <dbReference type="ARBA" id="ARBA00022553"/>
    </source>
</evidence>
<dbReference type="InterPro" id="IPR039420">
    <property type="entry name" value="WalR-like"/>
</dbReference>
<dbReference type="SMART" id="SM00862">
    <property type="entry name" value="Trans_reg_C"/>
    <property type="match status" value="1"/>
</dbReference>
<dbReference type="InterPro" id="IPR036388">
    <property type="entry name" value="WH-like_DNA-bd_sf"/>
</dbReference>
<dbReference type="EMBL" id="QWFX01000016">
    <property type="protein sequence ID" value="RIJ26683.1"/>
    <property type="molecule type" value="Genomic_DNA"/>
</dbReference>
<feature type="DNA-binding region" description="OmpR/PhoB-type" evidence="7">
    <location>
        <begin position="129"/>
        <end position="224"/>
    </location>
</feature>
<dbReference type="Proteomes" id="UP000266385">
    <property type="component" value="Unassembled WGS sequence"/>
</dbReference>
<evidence type="ECO:0000313" key="11">
    <source>
        <dbReference type="Proteomes" id="UP000266385"/>
    </source>
</evidence>
<dbReference type="GO" id="GO:0000976">
    <property type="term" value="F:transcription cis-regulatory region binding"/>
    <property type="evidence" value="ECO:0007669"/>
    <property type="project" value="TreeGrafter"/>
</dbReference>
<dbReference type="Gene3D" id="6.10.250.690">
    <property type="match status" value="1"/>
</dbReference>
<dbReference type="CDD" id="cd00383">
    <property type="entry name" value="trans_reg_C"/>
    <property type="match status" value="1"/>
</dbReference>
<dbReference type="InterPro" id="IPR011006">
    <property type="entry name" value="CheY-like_superfamily"/>
</dbReference>
<feature type="domain" description="OmpR/PhoB-type" evidence="9">
    <location>
        <begin position="129"/>
        <end position="224"/>
    </location>
</feature>
<dbReference type="InterPro" id="IPR001867">
    <property type="entry name" value="OmpR/PhoB-type_DNA-bd"/>
</dbReference>
<accession>A0A399R7E7</accession>
<evidence type="ECO:0000256" key="3">
    <source>
        <dbReference type="ARBA" id="ARBA00023015"/>
    </source>
</evidence>
<dbReference type="InterPro" id="IPR016032">
    <property type="entry name" value="Sig_transdc_resp-reg_C-effctor"/>
</dbReference>
<dbReference type="RefSeq" id="WP_119377577.1">
    <property type="nucleotide sequence ID" value="NZ_QWFX01000016.1"/>
</dbReference>
<keyword evidence="4 7" id="KW-0238">DNA-binding</keyword>
<dbReference type="SUPFAM" id="SSF52172">
    <property type="entry name" value="CheY-like"/>
    <property type="match status" value="1"/>
</dbReference>
<keyword evidence="3" id="KW-0805">Transcription regulation</keyword>
<dbReference type="GO" id="GO:0000156">
    <property type="term" value="F:phosphorelay response regulator activity"/>
    <property type="evidence" value="ECO:0007669"/>
    <property type="project" value="TreeGrafter"/>
</dbReference>
<evidence type="ECO:0000259" key="9">
    <source>
        <dbReference type="PROSITE" id="PS51755"/>
    </source>
</evidence>
<dbReference type="PANTHER" id="PTHR48111:SF4">
    <property type="entry name" value="DNA-BINDING DUAL TRANSCRIPTIONAL REGULATOR OMPR"/>
    <property type="match status" value="1"/>
</dbReference>
<dbReference type="GO" id="GO:0005829">
    <property type="term" value="C:cytosol"/>
    <property type="evidence" value="ECO:0007669"/>
    <property type="project" value="TreeGrafter"/>
</dbReference>
<dbReference type="PROSITE" id="PS50110">
    <property type="entry name" value="RESPONSE_REGULATORY"/>
    <property type="match status" value="1"/>
</dbReference>
<comment type="caution">
    <text evidence="10">The sequence shown here is derived from an EMBL/GenBank/DDBJ whole genome shotgun (WGS) entry which is preliminary data.</text>
</comment>
<proteinExistence type="predicted"/>
<dbReference type="SMART" id="SM00448">
    <property type="entry name" value="REC"/>
    <property type="match status" value="1"/>
</dbReference>
<dbReference type="PANTHER" id="PTHR48111">
    <property type="entry name" value="REGULATOR OF RPOS"/>
    <property type="match status" value="1"/>
</dbReference>
<evidence type="ECO:0000256" key="6">
    <source>
        <dbReference type="PROSITE-ProRule" id="PRU00169"/>
    </source>
</evidence>
<dbReference type="InterPro" id="IPR001789">
    <property type="entry name" value="Sig_transdc_resp-reg_receiver"/>
</dbReference>
<organism evidence="10 11">
    <name type="scientific">Henriciella mobilis</name>
    <dbReference type="NCBI Taxonomy" id="2305467"/>
    <lineage>
        <taxon>Bacteria</taxon>
        <taxon>Pseudomonadati</taxon>
        <taxon>Pseudomonadota</taxon>
        <taxon>Alphaproteobacteria</taxon>
        <taxon>Hyphomonadales</taxon>
        <taxon>Hyphomonadaceae</taxon>
        <taxon>Henriciella</taxon>
    </lineage>
</organism>
<evidence type="ECO:0000313" key="10">
    <source>
        <dbReference type="EMBL" id="RIJ26683.1"/>
    </source>
</evidence>
<reference evidence="10 11" key="1">
    <citation type="submission" date="2018-08" db="EMBL/GenBank/DDBJ databases">
        <title>Henriciella mobilis sp. nov., isolated from seawater.</title>
        <authorList>
            <person name="Cheng H."/>
            <person name="Wu Y.-H."/>
            <person name="Xu X.-W."/>
            <person name="Guo L.-L."/>
        </authorList>
    </citation>
    <scope>NUCLEOTIDE SEQUENCE [LARGE SCALE GENOMIC DNA]</scope>
    <source>
        <strain evidence="10 11">JN25</strain>
    </source>
</reference>
<gene>
    <name evidence="10" type="ORF">D1223_17185</name>
</gene>
<evidence type="ECO:0000256" key="2">
    <source>
        <dbReference type="ARBA" id="ARBA00023012"/>
    </source>
</evidence>
<dbReference type="CDD" id="cd17574">
    <property type="entry name" value="REC_OmpR"/>
    <property type="match status" value="1"/>
</dbReference>
<keyword evidence="11" id="KW-1185">Reference proteome</keyword>